<dbReference type="RefSeq" id="WP_380083829.1">
    <property type="nucleotide sequence ID" value="NZ_JBHSWD010000002.1"/>
</dbReference>
<protein>
    <recommendedName>
        <fullName evidence="3">DUF11 domain-containing protein</fullName>
    </recommendedName>
</protein>
<organism evidence="1 2">
    <name type="scientific">Deinococcus lacus</name>
    <dbReference type="NCBI Taxonomy" id="392561"/>
    <lineage>
        <taxon>Bacteria</taxon>
        <taxon>Thermotogati</taxon>
        <taxon>Deinococcota</taxon>
        <taxon>Deinococci</taxon>
        <taxon>Deinococcales</taxon>
        <taxon>Deinococcaceae</taxon>
        <taxon>Deinococcus</taxon>
    </lineage>
</organism>
<keyword evidence="2" id="KW-1185">Reference proteome</keyword>
<dbReference type="EMBL" id="JBHSWD010000002">
    <property type="protein sequence ID" value="MFC6592711.1"/>
    <property type="molecule type" value="Genomic_DNA"/>
</dbReference>
<proteinExistence type="predicted"/>
<comment type="caution">
    <text evidence="1">The sequence shown here is derived from an EMBL/GenBank/DDBJ whole genome shotgun (WGS) entry which is preliminary data.</text>
</comment>
<name>A0ABW1YED5_9DEIO</name>
<evidence type="ECO:0000313" key="2">
    <source>
        <dbReference type="Proteomes" id="UP001596297"/>
    </source>
</evidence>
<evidence type="ECO:0000313" key="1">
    <source>
        <dbReference type="EMBL" id="MFC6592711.1"/>
    </source>
</evidence>
<accession>A0ABW1YED5</accession>
<reference evidence="2" key="1">
    <citation type="journal article" date="2019" name="Int. J. Syst. Evol. Microbiol.">
        <title>The Global Catalogue of Microorganisms (GCM) 10K type strain sequencing project: providing services to taxonomists for standard genome sequencing and annotation.</title>
        <authorList>
            <consortium name="The Broad Institute Genomics Platform"/>
            <consortium name="The Broad Institute Genome Sequencing Center for Infectious Disease"/>
            <person name="Wu L."/>
            <person name="Ma J."/>
        </authorList>
    </citation>
    <scope>NUCLEOTIDE SEQUENCE [LARGE SCALE GENOMIC DNA]</scope>
    <source>
        <strain evidence="2">CGMCC 1.15772</strain>
    </source>
</reference>
<dbReference type="Proteomes" id="UP001596297">
    <property type="component" value="Unassembled WGS sequence"/>
</dbReference>
<gene>
    <name evidence="1" type="ORF">ACFP81_12375</name>
</gene>
<evidence type="ECO:0008006" key="3">
    <source>
        <dbReference type="Google" id="ProtNLM"/>
    </source>
</evidence>
<sequence length="221" mass="22639">MPVKSENAGGNQVAAPTYTVKVGNPDQTIGAPQNVTPSATAPVTANVPVTITNNGGYTESYDLAGSTTVPGGNVTYYLDTNGDGQPDGDPITTVGPLAPGEVANVIAVVTVPANTPVDSYDLTSTVTGTTSGAQETDTLTDAVNVGIVAPPRRVRLTLMIPTTPATPSSPWKSGFPLMPKWLLVAPSPTPLRRPTATTPALTTWCSATPWAATPRSLTTLT</sequence>